<gene>
    <name evidence="2" type="ORF">CSW37_00780</name>
</gene>
<dbReference type="InterPro" id="IPR009537">
    <property type="entry name" value="DUF1156"/>
</dbReference>
<dbReference type="AlphaFoldDB" id="A0A430SI11"/>
<evidence type="ECO:0000313" key="3">
    <source>
        <dbReference type="Proteomes" id="UP000288051"/>
    </source>
</evidence>
<reference evidence="2 3" key="1">
    <citation type="journal article" date="2019" name="Extremophiles">
        <title>Biogeography of thermophiles and predominance of Thermus scotoductus in domestic water heaters.</title>
        <authorList>
            <person name="Wilpiszeski R.L."/>
            <person name="Zhang Z."/>
            <person name="House C.H."/>
        </authorList>
    </citation>
    <scope>NUCLEOTIDE SEQUENCE [LARGE SCALE GENOMIC DNA]</scope>
    <source>
        <strain evidence="2 3">24_S24</strain>
    </source>
</reference>
<dbReference type="InterPro" id="IPR029063">
    <property type="entry name" value="SAM-dependent_MTases_sf"/>
</dbReference>
<name>A0A430SI11_THESC</name>
<dbReference type="EMBL" id="PELZ01000016">
    <property type="protein sequence ID" value="RTH40126.1"/>
    <property type="molecule type" value="Genomic_DNA"/>
</dbReference>
<dbReference type="Gene3D" id="3.40.50.150">
    <property type="entry name" value="Vaccinia Virus protein VP39"/>
    <property type="match status" value="1"/>
</dbReference>
<feature type="domain" description="DUF1156" evidence="1">
    <location>
        <begin position="9"/>
        <end position="76"/>
    </location>
</feature>
<dbReference type="RefSeq" id="WP_126208627.1">
    <property type="nucleotide sequence ID" value="NZ_PELZ01000016.1"/>
</dbReference>
<dbReference type="SUPFAM" id="SSF53335">
    <property type="entry name" value="S-adenosyl-L-methionine-dependent methyltransferases"/>
    <property type="match status" value="1"/>
</dbReference>
<accession>A0A430SI11</accession>
<evidence type="ECO:0000313" key="2">
    <source>
        <dbReference type="EMBL" id="RTH40126.1"/>
    </source>
</evidence>
<comment type="caution">
    <text evidence="2">The sequence shown here is derived from an EMBL/GenBank/DDBJ whole genome shotgun (WGS) entry which is preliminary data.</text>
</comment>
<protein>
    <recommendedName>
        <fullName evidence="1">DUF1156 domain-containing protein</fullName>
    </recommendedName>
</protein>
<sequence>MPKKLIEVALPLKEINKEASREKSIRHGHPSTLHLWWARRPLATARAVLFASLVDDPGEYLPEEEAHRERERLFKLLERLVNWDNVKDPDKAKVVEEAQYEIARSLARAFKEEPPSSPKDTERIRALLEKAPPVLDPFAGGGTIPLEAQRLGLKAYASDLNPVAVLINKALIEIPPLFADQPPVNPSYRAKAQPSDCFPRAKGLAEDVRYYGKLLLEKAREKIGHLYPTLEGKTVIAWLWARTVPCPNPACPAARHGEHPGAPLLASLWLSQKKGKEVYLIPEKDESGRLHFSVETGGEPPLERTIGRRGGVCLVCGSPITLDHVRREGQAGRMGAMLVAVVVEGEEGREYYPSDEDHVRVATLAKPEWIPSTSLSYDPRNIWCTQYGLI</sequence>
<proteinExistence type="predicted"/>
<dbReference type="Pfam" id="PF06634">
    <property type="entry name" value="DUF1156"/>
    <property type="match status" value="1"/>
</dbReference>
<evidence type="ECO:0000259" key="1">
    <source>
        <dbReference type="Pfam" id="PF06634"/>
    </source>
</evidence>
<dbReference type="Proteomes" id="UP000288051">
    <property type="component" value="Unassembled WGS sequence"/>
</dbReference>
<organism evidence="2 3">
    <name type="scientific">Thermus scotoductus</name>
    <dbReference type="NCBI Taxonomy" id="37636"/>
    <lineage>
        <taxon>Bacteria</taxon>
        <taxon>Thermotogati</taxon>
        <taxon>Deinococcota</taxon>
        <taxon>Deinococci</taxon>
        <taxon>Thermales</taxon>
        <taxon>Thermaceae</taxon>
        <taxon>Thermus</taxon>
    </lineage>
</organism>